<feature type="transmembrane region" description="Helical" evidence="1">
    <location>
        <begin position="135"/>
        <end position="152"/>
    </location>
</feature>
<gene>
    <name evidence="2" type="ORF">BET99_01150</name>
</gene>
<feature type="transmembrane region" description="Helical" evidence="1">
    <location>
        <begin position="236"/>
        <end position="256"/>
    </location>
</feature>
<dbReference type="Pfam" id="PF04018">
    <property type="entry name" value="VCA0040-like"/>
    <property type="match status" value="1"/>
</dbReference>
<reference evidence="2 3" key="1">
    <citation type="submission" date="2016-08" db="EMBL/GenBank/DDBJ databases">
        <title>New Insights into Marine Group III Euryarchaeota, from dark to light.</title>
        <authorList>
            <person name="Haro-Moreno J.M."/>
            <person name="Rodriguez-Valera F."/>
            <person name="Lopez-Garcia P."/>
            <person name="Moreira D."/>
            <person name="Martin-Cuadrado A.B."/>
        </authorList>
    </citation>
    <scope>NUCLEOTIDE SEQUENCE [LARGE SCALE GENOMIC DNA]</scope>
    <source>
        <strain evidence="2">CG-Epi2</strain>
    </source>
</reference>
<feature type="transmembrane region" description="Helical" evidence="1">
    <location>
        <begin position="64"/>
        <end position="88"/>
    </location>
</feature>
<dbReference type="AlphaFoldDB" id="A0A1J5U0U7"/>
<dbReference type="EMBL" id="MIYZ01000023">
    <property type="protein sequence ID" value="OIR22128.1"/>
    <property type="molecule type" value="Genomic_DNA"/>
</dbReference>
<feature type="transmembrane region" description="Helical" evidence="1">
    <location>
        <begin position="164"/>
        <end position="188"/>
    </location>
</feature>
<evidence type="ECO:0008006" key="4">
    <source>
        <dbReference type="Google" id="ProtNLM"/>
    </source>
</evidence>
<feature type="transmembrane region" description="Helical" evidence="1">
    <location>
        <begin position="208"/>
        <end position="229"/>
    </location>
</feature>
<dbReference type="InterPro" id="IPR007163">
    <property type="entry name" value="VCA0040-like"/>
</dbReference>
<protein>
    <recommendedName>
        <fullName evidence="4">DUF368 domain-containing protein</fullName>
    </recommendedName>
</protein>
<accession>A0A1J5U0U7</accession>
<organism evidence="2 3">
    <name type="scientific">Marine Group III euryarchaeote CG-Epi2</name>
    <dbReference type="NCBI Taxonomy" id="1888996"/>
    <lineage>
        <taxon>Archaea</taxon>
        <taxon>Methanobacteriati</taxon>
        <taxon>Thermoplasmatota</taxon>
        <taxon>Thermoplasmata</taxon>
        <taxon>Candidatus Thermoprofundales</taxon>
    </lineage>
</organism>
<feature type="transmembrane region" description="Helical" evidence="1">
    <location>
        <begin position="21"/>
        <end position="44"/>
    </location>
</feature>
<keyword evidence="1" id="KW-1133">Transmembrane helix</keyword>
<dbReference type="Proteomes" id="UP000183615">
    <property type="component" value="Unassembled WGS sequence"/>
</dbReference>
<feature type="transmembrane region" description="Helical" evidence="1">
    <location>
        <begin position="276"/>
        <end position="299"/>
    </location>
</feature>
<dbReference type="PANTHER" id="PTHR37308:SF1">
    <property type="entry name" value="POLYPRENYL-PHOSPHATE TRANSPORTER"/>
    <property type="match status" value="1"/>
</dbReference>
<sequence length="306" mass="33870">MDKKIIQKPNFRTFSHGLLMGIADSVPGVSGGTIALIIGIYYKLIESLTVFLNFFKDGFPSKSLNNFLSSFFFLLPLGLGIICSYYLVTKILVGPDDDPGLIRQASTAPYVYAFFFGLVLVSIKEPWGKIVSPSFENYMLLFLGSFLIYFYTTLSISYSDSNILLVMCGALALTAMLLPGISGALVLLALGQYTRIANSVHEFNLEPLLFFLFGGILGLVTFVPLMNFFLKRHSEYTLSVLAGLMLGSLITLWPWKESYDGEGLSPNLGFGQIFDIYGPLELIITILLFSLGMSSSFVLKRYLSED</sequence>
<comment type="caution">
    <text evidence="2">The sequence shown here is derived from an EMBL/GenBank/DDBJ whole genome shotgun (WGS) entry which is preliminary data.</text>
</comment>
<evidence type="ECO:0000313" key="2">
    <source>
        <dbReference type="EMBL" id="OIR22128.1"/>
    </source>
</evidence>
<feature type="transmembrane region" description="Helical" evidence="1">
    <location>
        <begin position="100"/>
        <end position="123"/>
    </location>
</feature>
<keyword evidence="1" id="KW-0472">Membrane</keyword>
<evidence type="ECO:0000313" key="3">
    <source>
        <dbReference type="Proteomes" id="UP000183615"/>
    </source>
</evidence>
<proteinExistence type="predicted"/>
<name>A0A1J5U0U7_9ARCH</name>
<dbReference type="PANTHER" id="PTHR37308">
    <property type="entry name" value="INTEGRAL MEMBRANE PROTEIN"/>
    <property type="match status" value="1"/>
</dbReference>
<evidence type="ECO:0000256" key="1">
    <source>
        <dbReference type="SAM" id="Phobius"/>
    </source>
</evidence>
<keyword evidence="1" id="KW-0812">Transmembrane</keyword>